<feature type="region of interest" description="Disordered" evidence="2">
    <location>
        <begin position="1"/>
        <end position="25"/>
    </location>
</feature>
<dbReference type="InterPro" id="IPR007592">
    <property type="entry name" value="GEBP"/>
</dbReference>
<dbReference type="GO" id="GO:0006355">
    <property type="term" value="P:regulation of DNA-templated transcription"/>
    <property type="evidence" value="ECO:0007669"/>
    <property type="project" value="InterPro"/>
</dbReference>
<dbReference type="Pfam" id="PF04504">
    <property type="entry name" value="GeBP-like_DBD"/>
    <property type="match status" value="1"/>
</dbReference>
<proteinExistence type="inferred from homology"/>
<comment type="similarity">
    <text evidence="1">Belongs to the GeBP family.</text>
</comment>
<keyword evidence="5" id="KW-1185">Reference proteome</keyword>
<protein>
    <recommendedName>
        <fullName evidence="3">Glabrous enhancer-binding protein-like DBD domain-containing protein</fullName>
    </recommendedName>
</protein>
<dbReference type="Proteomes" id="UP001190926">
    <property type="component" value="Unassembled WGS sequence"/>
</dbReference>
<dbReference type="EMBL" id="SDAM02000053">
    <property type="protein sequence ID" value="KAH6834091.1"/>
    <property type="molecule type" value="Genomic_DNA"/>
</dbReference>
<gene>
    <name evidence="4" type="ORF">C2S53_013378</name>
</gene>
<evidence type="ECO:0000313" key="4">
    <source>
        <dbReference type="EMBL" id="KAH6834091.1"/>
    </source>
</evidence>
<accession>A0AAD4JHY6</accession>
<evidence type="ECO:0000256" key="2">
    <source>
        <dbReference type="SAM" id="MobiDB-lite"/>
    </source>
</evidence>
<name>A0AAD4JHY6_PERFH</name>
<dbReference type="AlphaFoldDB" id="A0AAD4JHY6"/>
<evidence type="ECO:0000256" key="1">
    <source>
        <dbReference type="ARBA" id="ARBA00010820"/>
    </source>
</evidence>
<evidence type="ECO:0000313" key="5">
    <source>
        <dbReference type="Proteomes" id="UP001190926"/>
    </source>
</evidence>
<organism evidence="4 5">
    <name type="scientific">Perilla frutescens var. hirtella</name>
    <name type="common">Perilla citriodora</name>
    <name type="synonym">Perilla setoyensis</name>
    <dbReference type="NCBI Taxonomy" id="608512"/>
    <lineage>
        <taxon>Eukaryota</taxon>
        <taxon>Viridiplantae</taxon>
        <taxon>Streptophyta</taxon>
        <taxon>Embryophyta</taxon>
        <taxon>Tracheophyta</taxon>
        <taxon>Spermatophyta</taxon>
        <taxon>Magnoliopsida</taxon>
        <taxon>eudicotyledons</taxon>
        <taxon>Gunneridae</taxon>
        <taxon>Pentapetalae</taxon>
        <taxon>asterids</taxon>
        <taxon>lamiids</taxon>
        <taxon>Lamiales</taxon>
        <taxon>Lamiaceae</taxon>
        <taxon>Nepetoideae</taxon>
        <taxon>Elsholtzieae</taxon>
        <taxon>Perilla</taxon>
    </lineage>
</organism>
<dbReference type="PANTHER" id="PTHR31662">
    <property type="entry name" value="BNAANNG10740D PROTEIN-RELATED"/>
    <property type="match status" value="1"/>
</dbReference>
<dbReference type="InterPro" id="IPR053932">
    <property type="entry name" value="GeBP-like_DBD"/>
</dbReference>
<dbReference type="GO" id="GO:0005634">
    <property type="term" value="C:nucleus"/>
    <property type="evidence" value="ECO:0007669"/>
    <property type="project" value="TreeGrafter"/>
</dbReference>
<comment type="caution">
    <text evidence="4">The sequence shown here is derived from an EMBL/GenBank/DDBJ whole genome shotgun (WGS) entry which is preliminary data.</text>
</comment>
<feature type="domain" description="Glabrous enhancer-binding protein-like DBD" evidence="3">
    <location>
        <begin position="53"/>
        <end position="146"/>
    </location>
</feature>
<sequence length="263" mass="29441">MLQPIHKGSVSSSKRSRVESKVIQDSLRSCKSSRIDEKKSASSTPGGGVGCINRLWSNDDEIAVLNGMIEFKTVKGLDPNADMGAFHSFIKGKLEVDFTRDQLRTKITRMKKRFFNALKKGGKGVDPVFSKPHEDKAFEISKRIWGGAAVDSNENVKKQIQKVEKDAVDEREVVVKDNGGEGGDFWSKYPYFNASFDNMKGNFPTLMPPVAGMSLMKEKLSLIGNVKAKELDDKWKQLSVEETELSYKILVLMKEQVQMALDQ</sequence>
<evidence type="ECO:0000259" key="3">
    <source>
        <dbReference type="Pfam" id="PF04504"/>
    </source>
</evidence>
<reference evidence="4 5" key="1">
    <citation type="journal article" date="2021" name="Nat. Commun.">
        <title>Incipient diploidization of the medicinal plant Perilla within 10,000 years.</title>
        <authorList>
            <person name="Zhang Y."/>
            <person name="Shen Q."/>
            <person name="Leng L."/>
            <person name="Zhang D."/>
            <person name="Chen S."/>
            <person name="Shi Y."/>
            <person name="Ning Z."/>
            <person name="Chen S."/>
        </authorList>
    </citation>
    <scope>NUCLEOTIDE SEQUENCE [LARGE SCALE GENOMIC DNA]</scope>
    <source>
        <strain evidence="5">cv. PC099</strain>
    </source>
</reference>
<dbReference type="PANTHER" id="PTHR31662:SF108">
    <property type="entry name" value="TRANSCRIPTION FACTOR GEBP FAMILY-RELATED"/>
    <property type="match status" value="1"/>
</dbReference>